<evidence type="ECO:0000313" key="2">
    <source>
        <dbReference type="EMBL" id="SDT56649.1"/>
    </source>
</evidence>
<organism evidence="2 3">
    <name type="scientific">Bradyrhizobium canariense</name>
    <dbReference type="NCBI Taxonomy" id="255045"/>
    <lineage>
        <taxon>Bacteria</taxon>
        <taxon>Pseudomonadati</taxon>
        <taxon>Pseudomonadota</taxon>
        <taxon>Alphaproteobacteria</taxon>
        <taxon>Hyphomicrobiales</taxon>
        <taxon>Nitrobacteraceae</taxon>
        <taxon>Bradyrhizobium</taxon>
    </lineage>
</organism>
<gene>
    <name evidence="2" type="ORF">SAMN05444158_7094</name>
</gene>
<sequence length="142" mass="16083">MKRGTEAPRRSAEPSNNAGPHHCTKKLSITRADYLLAEWVVIAANRYEGQKCRDRAIRTRAGFPFGDRVRTGFRREAAKLGHIGNAQGAADRFAKILTQLLELRARHGRLRLRKSRRHVRSGGFSDSYHDRQKVTTTMRSGS</sequence>
<evidence type="ECO:0000256" key="1">
    <source>
        <dbReference type="SAM" id="MobiDB-lite"/>
    </source>
</evidence>
<reference evidence="3" key="1">
    <citation type="submission" date="2016-10" db="EMBL/GenBank/DDBJ databases">
        <authorList>
            <person name="Varghese N."/>
            <person name="Submissions S."/>
        </authorList>
    </citation>
    <scope>NUCLEOTIDE SEQUENCE [LARGE SCALE GENOMIC DNA]</scope>
    <source>
        <strain evidence="3">GAS369</strain>
    </source>
</reference>
<keyword evidence="3" id="KW-1185">Reference proteome</keyword>
<dbReference type="EMBL" id="LT629750">
    <property type="protein sequence ID" value="SDT56649.1"/>
    <property type="molecule type" value="Genomic_DNA"/>
</dbReference>
<accession>A0A1H2BFH3</accession>
<dbReference type="AlphaFoldDB" id="A0A1H2BFH3"/>
<evidence type="ECO:0000313" key="3">
    <source>
        <dbReference type="Proteomes" id="UP000243904"/>
    </source>
</evidence>
<dbReference type="Proteomes" id="UP000243904">
    <property type="component" value="Chromosome I"/>
</dbReference>
<feature type="region of interest" description="Disordered" evidence="1">
    <location>
        <begin position="116"/>
        <end position="142"/>
    </location>
</feature>
<protein>
    <submittedName>
        <fullName evidence="2">Uncharacterized protein</fullName>
    </submittedName>
</protein>
<name>A0A1H2BFH3_9BRAD</name>
<feature type="compositionally biased region" description="Basic and acidic residues" evidence="1">
    <location>
        <begin position="1"/>
        <end position="12"/>
    </location>
</feature>
<proteinExistence type="predicted"/>
<feature type="region of interest" description="Disordered" evidence="1">
    <location>
        <begin position="1"/>
        <end position="24"/>
    </location>
</feature>